<sequence>MDKSWKNSFLSNISTDPAPLKARLPYGPQLHLICNMPRYPGTQLPCVDATPSLPTWGTRECPTTPNEAGMLGYNYKTHKFPTQKLLLDRELGGLLFTP</sequence>
<dbReference type="Proteomes" id="UP001054821">
    <property type="component" value="Chromosome 2"/>
</dbReference>
<dbReference type="EMBL" id="JAJFAZ020000002">
    <property type="protein sequence ID" value="KAI5343496.1"/>
    <property type="molecule type" value="Genomic_DNA"/>
</dbReference>
<name>A0AAD4WHZ5_PRUDU</name>
<evidence type="ECO:0000313" key="2">
    <source>
        <dbReference type="Proteomes" id="UP001054821"/>
    </source>
</evidence>
<organism evidence="1 2">
    <name type="scientific">Prunus dulcis</name>
    <name type="common">Almond</name>
    <name type="synonym">Amygdalus dulcis</name>
    <dbReference type="NCBI Taxonomy" id="3755"/>
    <lineage>
        <taxon>Eukaryota</taxon>
        <taxon>Viridiplantae</taxon>
        <taxon>Streptophyta</taxon>
        <taxon>Embryophyta</taxon>
        <taxon>Tracheophyta</taxon>
        <taxon>Spermatophyta</taxon>
        <taxon>Magnoliopsida</taxon>
        <taxon>eudicotyledons</taxon>
        <taxon>Gunneridae</taxon>
        <taxon>Pentapetalae</taxon>
        <taxon>rosids</taxon>
        <taxon>fabids</taxon>
        <taxon>Rosales</taxon>
        <taxon>Rosaceae</taxon>
        <taxon>Amygdaloideae</taxon>
        <taxon>Amygdaleae</taxon>
        <taxon>Prunus</taxon>
    </lineage>
</organism>
<keyword evidence="2" id="KW-1185">Reference proteome</keyword>
<reference evidence="1 2" key="1">
    <citation type="journal article" date="2022" name="G3 (Bethesda)">
        <title>Whole-genome sequence and methylome profiling of the almond [Prunus dulcis (Mill.) D.A. Webb] cultivar 'Nonpareil'.</title>
        <authorList>
            <person name="D'Amico-Willman K.M."/>
            <person name="Ouma W.Z."/>
            <person name="Meulia T."/>
            <person name="Sideli G.M."/>
            <person name="Gradziel T.M."/>
            <person name="Fresnedo-Ramirez J."/>
        </authorList>
    </citation>
    <scope>NUCLEOTIDE SEQUENCE [LARGE SCALE GENOMIC DNA]</scope>
    <source>
        <strain evidence="1">Clone GOH B32 T37-40</strain>
    </source>
</reference>
<proteinExistence type="predicted"/>
<accession>A0AAD4WHZ5</accession>
<dbReference type="AlphaFoldDB" id="A0AAD4WHZ5"/>
<comment type="caution">
    <text evidence="1">The sequence shown here is derived from an EMBL/GenBank/DDBJ whole genome shotgun (WGS) entry which is preliminary data.</text>
</comment>
<evidence type="ECO:0000313" key="1">
    <source>
        <dbReference type="EMBL" id="KAI5343496.1"/>
    </source>
</evidence>
<protein>
    <submittedName>
        <fullName evidence="1">Uncharacterized protein</fullName>
    </submittedName>
</protein>
<gene>
    <name evidence="1" type="ORF">L3X38_011372</name>
</gene>